<dbReference type="EMBL" id="CP022684">
    <property type="protein sequence ID" value="AUM11012.1"/>
    <property type="molecule type" value="Genomic_DNA"/>
</dbReference>
<accession>A0A2K9LFG0</accession>
<protein>
    <recommendedName>
        <fullName evidence="3">Integrase catalytic domain-containing protein</fullName>
    </recommendedName>
</protein>
<dbReference type="AlphaFoldDB" id="A0A2K9LFG0"/>
<evidence type="ECO:0000313" key="1">
    <source>
        <dbReference type="EMBL" id="AUM11012.1"/>
    </source>
</evidence>
<dbReference type="Proteomes" id="UP000235116">
    <property type="component" value="Chromosome"/>
</dbReference>
<name>A0A2K9LFG0_9GAMM</name>
<dbReference type="KEGG" id="kak:Kalk_00505"/>
<dbReference type="OrthoDB" id="501284at2"/>
<keyword evidence="2" id="KW-1185">Reference proteome</keyword>
<proteinExistence type="predicted"/>
<evidence type="ECO:0008006" key="3">
    <source>
        <dbReference type="Google" id="ProtNLM"/>
    </source>
</evidence>
<gene>
    <name evidence="1" type="ORF">Kalk_00505</name>
</gene>
<organism evidence="1 2">
    <name type="scientific">Ketobacter alkanivorans</name>
    <dbReference type="NCBI Taxonomy" id="1917421"/>
    <lineage>
        <taxon>Bacteria</taxon>
        <taxon>Pseudomonadati</taxon>
        <taxon>Pseudomonadota</taxon>
        <taxon>Gammaproteobacteria</taxon>
        <taxon>Pseudomonadales</taxon>
        <taxon>Ketobacteraceae</taxon>
        <taxon>Ketobacter</taxon>
    </lineage>
</organism>
<dbReference type="RefSeq" id="WP_101892358.1">
    <property type="nucleotide sequence ID" value="NZ_CP022684.1"/>
</dbReference>
<evidence type="ECO:0000313" key="2">
    <source>
        <dbReference type="Proteomes" id="UP000235116"/>
    </source>
</evidence>
<reference evidence="2" key="1">
    <citation type="submission" date="2017-08" db="EMBL/GenBank/DDBJ databases">
        <title>Direct submision.</title>
        <authorList>
            <person name="Kim S.-J."/>
            <person name="Rhee S.-K."/>
        </authorList>
    </citation>
    <scope>NUCLEOTIDE SEQUENCE [LARGE SCALE GENOMIC DNA]</scope>
    <source>
        <strain evidence="2">GI5</strain>
    </source>
</reference>
<sequence>MYINWRERLNQHPYLWQLSNWPLIPFNEIPAKKRRGYLRNQTIVSHVLSGKTFSAIATEYNLSEGSIHKIMSRCLAGDDTDDPPLSKALIPHFRRSNYNRKSPLPSLTNSIGAQGAFSALLDRVPGLRRHLDEHILADVTDQAWGQNIKANVFHSTLLAFLEQNDWPHDCYPYTEVLRGYESCRLYLNKRRHELELDIISKHDREIRVLDRVKSDPTAYSEIQIDHHCVDTPSSVLLEFEGRIQAQRVDRISLLVARDVATTVNLSYVFILNSKPNQYEILICIDRIYQPWKRIEFRTPGFKYIPGAGYPSENLFCLESAPAIGRVLLDNALENTANSVRSHITSADYLGATFSAGIPKLPKDRNWIEFAFKILCEGSHMFKSTSGTGPADPTRESVKNSKKPPIISLTALEEFIEMSLANENAKPRATLKHLTPLTDLEYLLSSAYIPRLPINNAQALVSSTRRARARIHFNENGQPYINFCYRKYRGKSLYKICLNQKYADFEFDENDIRWVTVLDSNYSSVGKAYAPKSWQSHPHSTRTRKFIHDLRKKLKADIKNNLTWYFNYLLEHKELPGRAREIVRVYREFTNQSYQFTPTLSSYHQDTYISTDDDWLDDSEFPEWSSEYFGEDDEDASI</sequence>